<comment type="caution">
    <text evidence="8">The sequence shown here is derived from an EMBL/GenBank/DDBJ whole genome shotgun (WGS) entry which is preliminary data.</text>
</comment>
<dbReference type="Pfam" id="PF01131">
    <property type="entry name" value="Topoisom_bac"/>
    <property type="match status" value="1"/>
</dbReference>
<evidence type="ECO:0000256" key="3">
    <source>
        <dbReference type="ARBA" id="ARBA00023029"/>
    </source>
</evidence>
<evidence type="ECO:0000256" key="2">
    <source>
        <dbReference type="ARBA" id="ARBA00022833"/>
    </source>
</evidence>
<keyword evidence="5" id="KW-0413">Isomerase</keyword>
<keyword evidence="3" id="KW-0799">Topoisomerase</keyword>
<dbReference type="PROSITE" id="PS00396">
    <property type="entry name" value="TOPO_IA_1"/>
    <property type="match status" value="1"/>
</dbReference>
<proteinExistence type="predicted"/>
<dbReference type="Gene3D" id="1.10.290.10">
    <property type="entry name" value="Topoisomerase I, domain 4"/>
    <property type="match status" value="1"/>
</dbReference>
<evidence type="ECO:0000256" key="5">
    <source>
        <dbReference type="ARBA" id="ARBA00023235"/>
    </source>
</evidence>
<keyword evidence="2" id="KW-0862">Zinc</keyword>
<dbReference type="GO" id="GO:0006310">
    <property type="term" value="P:DNA recombination"/>
    <property type="evidence" value="ECO:0007669"/>
    <property type="project" value="TreeGrafter"/>
</dbReference>
<dbReference type="InterPro" id="IPR013824">
    <property type="entry name" value="Topo_IA_cen_sub1"/>
</dbReference>
<dbReference type="GO" id="GO:0006281">
    <property type="term" value="P:DNA repair"/>
    <property type="evidence" value="ECO:0007669"/>
    <property type="project" value="TreeGrafter"/>
</dbReference>
<evidence type="ECO:0000256" key="4">
    <source>
        <dbReference type="ARBA" id="ARBA00023125"/>
    </source>
</evidence>
<dbReference type="GO" id="GO:0046872">
    <property type="term" value="F:metal ion binding"/>
    <property type="evidence" value="ECO:0007669"/>
    <property type="project" value="UniProtKB-KW"/>
</dbReference>
<evidence type="ECO:0000259" key="7">
    <source>
        <dbReference type="PROSITE" id="PS52039"/>
    </source>
</evidence>
<organism evidence="8">
    <name type="scientific">marine sediment metagenome</name>
    <dbReference type="NCBI Taxonomy" id="412755"/>
    <lineage>
        <taxon>unclassified sequences</taxon>
        <taxon>metagenomes</taxon>
        <taxon>ecological metagenomes</taxon>
    </lineage>
</organism>
<dbReference type="InterPro" id="IPR013497">
    <property type="entry name" value="Topo_IA_cen"/>
</dbReference>
<dbReference type="PANTHER" id="PTHR11390:SF26">
    <property type="entry name" value="DNA TOPOISOMERASE 1"/>
    <property type="match status" value="1"/>
</dbReference>
<protein>
    <recommendedName>
        <fullName evidence="7">Topo IA-type catalytic domain-containing protein</fullName>
    </recommendedName>
</protein>
<dbReference type="SMART" id="SM00437">
    <property type="entry name" value="TOP1Ac"/>
    <property type="match status" value="1"/>
</dbReference>
<evidence type="ECO:0000313" key="8">
    <source>
        <dbReference type="EMBL" id="GAI42405.1"/>
    </source>
</evidence>
<dbReference type="GO" id="GO:0003917">
    <property type="term" value="F:DNA topoisomerase type I (single strand cut, ATP-independent) activity"/>
    <property type="evidence" value="ECO:0007669"/>
    <property type="project" value="InterPro"/>
</dbReference>
<keyword evidence="1" id="KW-0479">Metal-binding</keyword>
<dbReference type="InterPro" id="IPR023405">
    <property type="entry name" value="Topo_IA_core_domain"/>
</dbReference>
<evidence type="ECO:0000256" key="1">
    <source>
        <dbReference type="ARBA" id="ARBA00022723"/>
    </source>
</evidence>
<gene>
    <name evidence="8" type="ORF">S06H3_42905</name>
</gene>
<dbReference type="PRINTS" id="PR00417">
    <property type="entry name" value="PRTPISMRASEI"/>
</dbReference>
<evidence type="ECO:0000256" key="6">
    <source>
        <dbReference type="SAM" id="MobiDB-lite"/>
    </source>
</evidence>
<sequence>ETDRTELPPLPPFSLGDLQREAYSKLRYSPRTTLRAAERLYLGALISYPRTSSQRLPPSIDLRRMLEGLREQKGYADFASRLLGKSSLRPRQGKKDDPAHPAIHPTGKKPGRLEKVDARVYDLICRRFMASLEDPAVRESTRATVDVNGHIFYLKGSRLVEKGWTDVYGPYFRDKGVVLPALKIGRKIPIRNVEAPRRLTRPPPRFNPGSLLALMERDGIGTKATRSDIIDTMFKRGYVDGREIGITDLGLTVVESLDRIVPE</sequence>
<keyword evidence="4" id="KW-0238">DNA-binding</keyword>
<feature type="non-terminal residue" evidence="8">
    <location>
        <position position="263"/>
    </location>
</feature>
<feature type="domain" description="Topo IA-type catalytic" evidence="7">
    <location>
        <begin position="1"/>
        <end position="263"/>
    </location>
</feature>
<accession>X1PTH7</accession>
<dbReference type="GO" id="GO:0006265">
    <property type="term" value="P:DNA topological change"/>
    <property type="evidence" value="ECO:0007669"/>
    <property type="project" value="InterPro"/>
</dbReference>
<name>X1PTH7_9ZZZZ</name>
<dbReference type="InterPro" id="IPR000380">
    <property type="entry name" value="Topo_IA"/>
</dbReference>
<dbReference type="PANTHER" id="PTHR11390">
    <property type="entry name" value="PROKARYOTIC DNA TOPOISOMERASE"/>
    <property type="match status" value="1"/>
</dbReference>
<dbReference type="AlphaFoldDB" id="X1PTH7"/>
<reference evidence="8" key="1">
    <citation type="journal article" date="2014" name="Front. Microbiol.">
        <title>High frequency of phylogenetically diverse reductive dehalogenase-homologous genes in deep subseafloor sedimentary metagenomes.</title>
        <authorList>
            <person name="Kawai M."/>
            <person name="Futagami T."/>
            <person name="Toyoda A."/>
            <person name="Takaki Y."/>
            <person name="Nishi S."/>
            <person name="Hori S."/>
            <person name="Arai W."/>
            <person name="Tsubouchi T."/>
            <person name="Morono Y."/>
            <person name="Uchiyama I."/>
            <person name="Ito T."/>
            <person name="Fujiyama A."/>
            <person name="Inagaki F."/>
            <person name="Takami H."/>
        </authorList>
    </citation>
    <scope>NUCLEOTIDE SEQUENCE</scope>
    <source>
        <strain evidence="8">Expedition CK06-06</strain>
    </source>
</reference>
<dbReference type="PROSITE" id="PS52039">
    <property type="entry name" value="TOPO_IA_2"/>
    <property type="match status" value="1"/>
</dbReference>
<dbReference type="Gene3D" id="1.10.460.10">
    <property type="entry name" value="Topoisomerase I, domain 2"/>
    <property type="match status" value="1"/>
</dbReference>
<dbReference type="InterPro" id="IPR013826">
    <property type="entry name" value="Topo_IA_cen_sub3"/>
</dbReference>
<feature type="region of interest" description="Disordered" evidence="6">
    <location>
        <begin position="86"/>
        <end position="111"/>
    </location>
</feature>
<dbReference type="InterPro" id="IPR023406">
    <property type="entry name" value="Topo_IA_AS"/>
</dbReference>
<dbReference type="SUPFAM" id="SSF56712">
    <property type="entry name" value="Prokaryotic type I DNA topoisomerase"/>
    <property type="match status" value="1"/>
</dbReference>
<dbReference type="InterPro" id="IPR003602">
    <property type="entry name" value="Topo_IA_DNA-bd_dom"/>
</dbReference>
<dbReference type="EMBL" id="BARV01026567">
    <property type="protein sequence ID" value="GAI42405.1"/>
    <property type="molecule type" value="Genomic_DNA"/>
</dbReference>
<dbReference type="GO" id="GO:0003677">
    <property type="term" value="F:DNA binding"/>
    <property type="evidence" value="ECO:0007669"/>
    <property type="project" value="UniProtKB-KW"/>
</dbReference>
<feature type="non-terminal residue" evidence="8">
    <location>
        <position position="1"/>
    </location>
</feature>